<sequence length="960" mass="106549">MAEDEDKEKEKESWLGTVLFAACFYISFFIIVFCGGVIFLMPFLLATNFCVSLVLIAQSLIRVGPLSRHGLLGRPLASLLARAQGLVQMGITGWAGVVHLCLIFPMSMIFTFVLPSYFVLPGLVRNAMLDLPKRFGSQKDAERVNSTEKVVIWEARSLRGFLLNLGSQAGAKFKSCFSVDSGLTGRTSSACSTILWRTVNSAIVDFLVLRGISLKLKALHVLRWVQSVIAVIFIAPGFYFGSDPQQAGAVPTFFSLQLQVWLAPLGFLMFFVNQLRSAASDLDSQEYSDKQQGNASIYATLVVKESDDDTSNDGKQRALVRVLIIEPGPNEQPIRCRLKVIDLASPAGTRYEALSYVWGPPDLAETIEVNYNTFAVSTALFQALLHLRHRREPRAIWIDAICINQADLAERSDQVLLMQHIYSKASRVVVWLGEVEPWGLKNLAETANDALERQKCIHYGAVKVVSNLLQRPWWTRVWVTQELVLAHDVTVCCGSQTLSWDHFCWLVNNSAVLPSFPSTDVYIDEFRALRDNWKARIASSPDEVTDSGNRTRQRNARATDLLSLMYDFRSRRATDPHDKVFAFQGLAQAVDGPSLTAGQPIDLATLLVRPDYSRRHSLMCIDLARRHIRRTQSLSVVALAECARQTNPPMPDTMNDHRAVYLPSWCPAFMNVEAVDEGLRFRPFWTGLPGEGDDNFSSAGNIPVQAIPPEPDSLKVPPNWEHLDLDGYADYGGYPHKLDIQILPHVCDTIVETGPVAGGSINALVNSTMKVISRQASTMVNSFQGRNAWDSVLPTWRRMALEAYKGRDPHPGQANFEKEFQLSITGGKFSAKPSSGSQQIDHTSSQSAETTTVIEHKTYLEAREASCANRASFVTASGHFGIGPPDLQIGDEVCVAIGMQVPVVLRRIGCADGRDNCLQYDANDWLFVGQAYLHQKMVYQGDLARDIRNGTVAVETRVLT</sequence>
<keyword evidence="2" id="KW-1133">Transmembrane helix</keyword>
<evidence type="ECO:0000313" key="5">
    <source>
        <dbReference type="Proteomes" id="UP001265746"/>
    </source>
</evidence>
<organism evidence="4 5">
    <name type="scientific">Phomopsis amygdali</name>
    <name type="common">Fusicoccum amygdali</name>
    <dbReference type="NCBI Taxonomy" id="1214568"/>
    <lineage>
        <taxon>Eukaryota</taxon>
        <taxon>Fungi</taxon>
        <taxon>Dikarya</taxon>
        <taxon>Ascomycota</taxon>
        <taxon>Pezizomycotina</taxon>
        <taxon>Sordariomycetes</taxon>
        <taxon>Sordariomycetidae</taxon>
        <taxon>Diaporthales</taxon>
        <taxon>Diaporthaceae</taxon>
        <taxon>Diaporthe</taxon>
    </lineage>
</organism>
<feature type="transmembrane region" description="Helical" evidence="2">
    <location>
        <begin position="221"/>
        <end position="241"/>
    </location>
</feature>
<feature type="region of interest" description="Disordered" evidence="1">
    <location>
        <begin position="829"/>
        <end position="849"/>
    </location>
</feature>
<dbReference type="AlphaFoldDB" id="A0AAD9SRW2"/>
<evidence type="ECO:0000313" key="4">
    <source>
        <dbReference type="EMBL" id="KAK2615280.1"/>
    </source>
</evidence>
<keyword evidence="5" id="KW-1185">Reference proteome</keyword>
<comment type="caution">
    <text evidence="4">The sequence shown here is derived from an EMBL/GenBank/DDBJ whole genome shotgun (WGS) entry which is preliminary data.</text>
</comment>
<dbReference type="PANTHER" id="PTHR24148">
    <property type="entry name" value="ANKYRIN REPEAT DOMAIN-CONTAINING PROTEIN 39 HOMOLOG-RELATED"/>
    <property type="match status" value="1"/>
</dbReference>
<feature type="transmembrane region" description="Helical" evidence="2">
    <location>
        <begin position="14"/>
        <end position="39"/>
    </location>
</feature>
<dbReference type="Proteomes" id="UP001265746">
    <property type="component" value="Unassembled WGS sequence"/>
</dbReference>
<dbReference type="Pfam" id="PF06985">
    <property type="entry name" value="HET"/>
    <property type="match status" value="1"/>
</dbReference>
<evidence type="ECO:0000256" key="1">
    <source>
        <dbReference type="SAM" id="MobiDB-lite"/>
    </source>
</evidence>
<keyword evidence="2" id="KW-0812">Transmembrane</keyword>
<dbReference type="InterPro" id="IPR052895">
    <property type="entry name" value="HetReg/Transcr_Mod"/>
</dbReference>
<proteinExistence type="predicted"/>
<accession>A0AAD9SRW2</accession>
<name>A0AAD9SRW2_PHOAM</name>
<feature type="transmembrane region" description="Helical" evidence="2">
    <location>
        <begin position="103"/>
        <end position="124"/>
    </location>
</feature>
<gene>
    <name evidence="4" type="ORF">N8I77_002045</name>
</gene>
<dbReference type="EMBL" id="JAUJFL010000001">
    <property type="protein sequence ID" value="KAK2615280.1"/>
    <property type="molecule type" value="Genomic_DNA"/>
</dbReference>
<dbReference type="InterPro" id="IPR010730">
    <property type="entry name" value="HET"/>
</dbReference>
<feature type="transmembrane region" description="Helical" evidence="2">
    <location>
        <begin position="45"/>
        <end position="64"/>
    </location>
</feature>
<feature type="compositionally biased region" description="Polar residues" evidence="1">
    <location>
        <begin position="832"/>
        <end position="849"/>
    </location>
</feature>
<feature type="domain" description="Heterokaryon incompatibility" evidence="3">
    <location>
        <begin position="351"/>
        <end position="482"/>
    </location>
</feature>
<dbReference type="PROSITE" id="PS51257">
    <property type="entry name" value="PROKAR_LIPOPROTEIN"/>
    <property type="match status" value="1"/>
</dbReference>
<dbReference type="PANTHER" id="PTHR24148:SF73">
    <property type="entry name" value="HET DOMAIN PROTEIN (AFU_ORTHOLOGUE AFUA_8G01020)"/>
    <property type="match status" value="1"/>
</dbReference>
<evidence type="ECO:0000256" key="2">
    <source>
        <dbReference type="SAM" id="Phobius"/>
    </source>
</evidence>
<evidence type="ECO:0000259" key="3">
    <source>
        <dbReference type="Pfam" id="PF06985"/>
    </source>
</evidence>
<keyword evidence="2" id="KW-0472">Membrane</keyword>
<protein>
    <recommendedName>
        <fullName evidence="3">Heterokaryon incompatibility domain-containing protein</fullName>
    </recommendedName>
</protein>
<reference evidence="4" key="1">
    <citation type="submission" date="2023-06" db="EMBL/GenBank/DDBJ databases">
        <authorList>
            <person name="Noh H."/>
        </authorList>
    </citation>
    <scope>NUCLEOTIDE SEQUENCE</scope>
    <source>
        <strain evidence="4">DUCC20226</strain>
    </source>
</reference>